<reference evidence="1 2" key="1">
    <citation type="submission" date="2021-01" db="EMBL/GenBank/DDBJ databases">
        <title>Whole genome shotgun sequence of Microbispora corallina NBRC 16416.</title>
        <authorList>
            <person name="Komaki H."/>
            <person name="Tamura T."/>
        </authorList>
    </citation>
    <scope>NUCLEOTIDE SEQUENCE [LARGE SCALE GENOMIC DNA]</scope>
    <source>
        <strain evidence="1 2">NBRC 16416</strain>
    </source>
</reference>
<proteinExistence type="predicted"/>
<accession>A0ABQ4G5D5</accession>
<comment type="caution">
    <text evidence="1">The sequence shown here is derived from an EMBL/GenBank/DDBJ whole genome shotgun (WGS) entry which is preliminary data.</text>
</comment>
<dbReference type="EMBL" id="BOOC01000030">
    <property type="protein sequence ID" value="GIH42296.1"/>
    <property type="molecule type" value="Genomic_DNA"/>
</dbReference>
<keyword evidence="2" id="KW-1185">Reference proteome</keyword>
<protein>
    <submittedName>
        <fullName evidence="1">Uncharacterized protein</fullName>
    </submittedName>
</protein>
<organism evidence="1 2">
    <name type="scientific">Microbispora corallina</name>
    <dbReference type="NCBI Taxonomy" id="83302"/>
    <lineage>
        <taxon>Bacteria</taxon>
        <taxon>Bacillati</taxon>
        <taxon>Actinomycetota</taxon>
        <taxon>Actinomycetes</taxon>
        <taxon>Streptosporangiales</taxon>
        <taxon>Streptosporangiaceae</taxon>
        <taxon>Microbispora</taxon>
    </lineage>
</organism>
<name>A0ABQ4G5D5_9ACTN</name>
<evidence type="ECO:0000313" key="2">
    <source>
        <dbReference type="Proteomes" id="UP000603904"/>
    </source>
</evidence>
<gene>
    <name evidence="1" type="ORF">Mco01_52960</name>
</gene>
<dbReference type="Proteomes" id="UP000603904">
    <property type="component" value="Unassembled WGS sequence"/>
</dbReference>
<sequence>MAEPSCASTGQAISAIAPAPAAAAARMAMRRRALLCRTLTLGTAVSPTTAVTIKRAQSSRL</sequence>
<evidence type="ECO:0000313" key="1">
    <source>
        <dbReference type="EMBL" id="GIH42296.1"/>
    </source>
</evidence>